<dbReference type="OrthoDB" id="8482111at2"/>
<protein>
    <submittedName>
        <fullName evidence="7">Methyl-accepting chemotaxis protein MCP signaling domain protein</fullName>
    </submittedName>
</protein>
<evidence type="ECO:0000256" key="1">
    <source>
        <dbReference type="ARBA" id="ARBA00023224"/>
    </source>
</evidence>
<dbReference type="SUPFAM" id="SSF58104">
    <property type="entry name" value="Methyl-accepting chemotaxis protein (MCP) signaling domain"/>
    <property type="match status" value="1"/>
</dbReference>
<dbReference type="PROSITE" id="PS50885">
    <property type="entry name" value="HAMP"/>
    <property type="match status" value="1"/>
</dbReference>
<keyword evidence="1 3" id="KW-0807">Transducer</keyword>
<evidence type="ECO:0000313" key="8">
    <source>
        <dbReference type="Proteomes" id="UP000006512"/>
    </source>
</evidence>
<name>F4QIB8_9CAUL</name>
<keyword evidence="4" id="KW-1133">Transmembrane helix</keyword>
<dbReference type="AlphaFoldDB" id="F4QIB8"/>
<dbReference type="Gene3D" id="6.10.340.10">
    <property type="match status" value="1"/>
</dbReference>
<feature type="domain" description="Methyl-accepting transducer" evidence="5">
    <location>
        <begin position="316"/>
        <end position="552"/>
    </location>
</feature>
<dbReference type="SUPFAM" id="SSF158472">
    <property type="entry name" value="HAMP domain-like"/>
    <property type="match status" value="1"/>
</dbReference>
<dbReference type="GO" id="GO:0016020">
    <property type="term" value="C:membrane"/>
    <property type="evidence" value="ECO:0007669"/>
    <property type="project" value="InterPro"/>
</dbReference>
<feature type="transmembrane region" description="Helical" evidence="4">
    <location>
        <begin position="12"/>
        <end position="29"/>
    </location>
</feature>
<dbReference type="Pfam" id="PF00015">
    <property type="entry name" value="MCPsignal"/>
    <property type="match status" value="1"/>
</dbReference>
<evidence type="ECO:0000256" key="4">
    <source>
        <dbReference type="SAM" id="Phobius"/>
    </source>
</evidence>
<comment type="similarity">
    <text evidence="2">Belongs to the methyl-accepting chemotaxis (MCP) protein family.</text>
</comment>
<dbReference type="InterPro" id="IPR003660">
    <property type="entry name" value="HAMP_dom"/>
</dbReference>
<dbReference type="PROSITE" id="PS50111">
    <property type="entry name" value="CHEMOTAXIS_TRANSDUC_2"/>
    <property type="match status" value="1"/>
</dbReference>
<accession>F4QIB8</accession>
<feature type="transmembrane region" description="Helical" evidence="4">
    <location>
        <begin position="202"/>
        <end position="222"/>
    </location>
</feature>
<dbReference type="STRING" id="715226.ABI_01860"/>
<dbReference type="HOGENOM" id="CLU_000445_107_27_5"/>
<dbReference type="EMBL" id="GL883077">
    <property type="protein sequence ID" value="EGF91756.1"/>
    <property type="molecule type" value="Genomic_DNA"/>
</dbReference>
<dbReference type="GO" id="GO:0004888">
    <property type="term" value="F:transmembrane signaling receptor activity"/>
    <property type="evidence" value="ECO:0007669"/>
    <property type="project" value="InterPro"/>
</dbReference>
<feature type="domain" description="HAMP" evidence="6">
    <location>
        <begin position="223"/>
        <end position="276"/>
    </location>
</feature>
<dbReference type="SMART" id="SM00283">
    <property type="entry name" value="MA"/>
    <property type="match status" value="1"/>
</dbReference>
<evidence type="ECO:0000313" key="7">
    <source>
        <dbReference type="EMBL" id="EGF91756.1"/>
    </source>
</evidence>
<dbReference type="InterPro" id="IPR004090">
    <property type="entry name" value="Chemotax_Me-accpt_rcpt"/>
</dbReference>
<dbReference type="Pfam" id="PF00672">
    <property type="entry name" value="HAMP"/>
    <property type="match status" value="1"/>
</dbReference>
<evidence type="ECO:0000259" key="6">
    <source>
        <dbReference type="PROSITE" id="PS50885"/>
    </source>
</evidence>
<dbReference type="PRINTS" id="PR00260">
    <property type="entry name" value="CHEMTRNSDUCR"/>
</dbReference>
<dbReference type="RefSeq" id="WP_006270919.1">
    <property type="nucleotide sequence ID" value="NZ_GL883077.1"/>
</dbReference>
<evidence type="ECO:0000256" key="2">
    <source>
        <dbReference type="ARBA" id="ARBA00029447"/>
    </source>
</evidence>
<organism evidence="7 8">
    <name type="scientific">Asticcacaulis biprosthecium C19</name>
    <dbReference type="NCBI Taxonomy" id="715226"/>
    <lineage>
        <taxon>Bacteria</taxon>
        <taxon>Pseudomonadati</taxon>
        <taxon>Pseudomonadota</taxon>
        <taxon>Alphaproteobacteria</taxon>
        <taxon>Caulobacterales</taxon>
        <taxon>Caulobacteraceae</taxon>
        <taxon>Asticcacaulis</taxon>
    </lineage>
</organism>
<dbReference type="eggNOG" id="COG2972">
    <property type="taxonomic scope" value="Bacteria"/>
</dbReference>
<dbReference type="InterPro" id="IPR004089">
    <property type="entry name" value="MCPsignal_dom"/>
</dbReference>
<dbReference type="Proteomes" id="UP000006512">
    <property type="component" value="Unassembled WGS sequence"/>
</dbReference>
<dbReference type="GO" id="GO:0007165">
    <property type="term" value="P:signal transduction"/>
    <property type="evidence" value="ECO:0007669"/>
    <property type="project" value="UniProtKB-KW"/>
</dbReference>
<dbReference type="SMART" id="SM00304">
    <property type="entry name" value="HAMP"/>
    <property type="match status" value="1"/>
</dbReference>
<proteinExistence type="inferred from homology"/>
<dbReference type="eggNOG" id="COG0840">
    <property type="taxonomic scope" value="Bacteria"/>
</dbReference>
<dbReference type="GO" id="GO:0006935">
    <property type="term" value="P:chemotaxis"/>
    <property type="evidence" value="ECO:0007669"/>
    <property type="project" value="InterPro"/>
</dbReference>
<sequence length="571" mass="60730">MKTLSQRVKAFSAVLILGIGAAGLFIYLAQNHQISLAQQADAARDREAMMSDLALTTKQIQVHVVQVQQFLTDVSATRGLDGLDDGTAQAEANAKAFEETVTRAEGLAKTLDLPETLAALKETHGLFPDYYREGQVMADAYVRDGTAAGNAHMGRFDAASAALYGGLNRVIDDVQRNGDQISKEADAAVIASTANARLLRNLSIVGVIFMVGLLIAYAVYMLRALVTPLTQFASQLDEIAADKLDIRVLHTGRTDEVGHVARAIDGFRKAEIEFRGREAVENAARQERRDRRERLESAIAAFRDRVAKVMQSIDGSTNQMDAVTRSLTEISDSTALQSRSAASSTLEATDNVQIVAAAAEELAASIADISDKIGLSQTVVRKTGQVTADSERNIARLAQASERIGDIVGLIQSISAQTNLLALNATIEAARAGDAGKGFAVVASEVKALASQTGKATEEIIRQIQEIQSETGTAVQSIKSIADHMSEVEQYTLAISEAVEQQSRATQEIAQNVAQAASCTAMAQSQVSEMEGSAMETQTSAGAVGATTQNLARDKAVLAQTIDTFLSEVAA</sequence>
<keyword evidence="4" id="KW-0812">Transmembrane</keyword>
<dbReference type="PANTHER" id="PTHR32089:SF112">
    <property type="entry name" value="LYSOZYME-LIKE PROTEIN-RELATED"/>
    <property type="match status" value="1"/>
</dbReference>
<gene>
    <name evidence="7" type="ORF">ABI_01860</name>
</gene>
<keyword evidence="8" id="KW-1185">Reference proteome</keyword>
<reference evidence="8" key="1">
    <citation type="submission" date="2011-03" db="EMBL/GenBank/DDBJ databases">
        <title>Draft genome sequence of Brevundimonas diminuta.</title>
        <authorList>
            <person name="Brown P.J.B."/>
            <person name="Buechlein A."/>
            <person name="Hemmerich C."/>
            <person name="Brun Y.V."/>
        </authorList>
    </citation>
    <scope>NUCLEOTIDE SEQUENCE [LARGE SCALE GENOMIC DNA]</scope>
    <source>
        <strain evidence="8">C19</strain>
    </source>
</reference>
<dbReference type="Gene3D" id="1.10.287.950">
    <property type="entry name" value="Methyl-accepting chemotaxis protein"/>
    <property type="match status" value="1"/>
</dbReference>
<dbReference type="PANTHER" id="PTHR32089">
    <property type="entry name" value="METHYL-ACCEPTING CHEMOTAXIS PROTEIN MCPB"/>
    <property type="match status" value="1"/>
</dbReference>
<keyword evidence="4" id="KW-0472">Membrane</keyword>
<evidence type="ECO:0000259" key="5">
    <source>
        <dbReference type="PROSITE" id="PS50111"/>
    </source>
</evidence>
<evidence type="ECO:0000256" key="3">
    <source>
        <dbReference type="PROSITE-ProRule" id="PRU00284"/>
    </source>
</evidence>